<organism evidence="1 2">
    <name type="scientific">Mesorhizobium erdmanii</name>
    <dbReference type="NCBI Taxonomy" id="1777866"/>
    <lineage>
        <taxon>Bacteria</taxon>
        <taxon>Pseudomonadati</taxon>
        <taxon>Pseudomonadota</taxon>
        <taxon>Alphaproteobacteria</taxon>
        <taxon>Hyphomicrobiales</taxon>
        <taxon>Phyllobacteriaceae</taxon>
        <taxon>Mesorhizobium</taxon>
    </lineage>
</organism>
<name>A0A6M7UF36_9HYPH</name>
<dbReference type="EMBL" id="CP033361">
    <property type="protein sequence ID" value="QKC75851.1"/>
    <property type="molecule type" value="Genomic_DNA"/>
</dbReference>
<dbReference type="Proteomes" id="UP000503339">
    <property type="component" value="Chromosome"/>
</dbReference>
<evidence type="ECO:0000313" key="1">
    <source>
        <dbReference type="EMBL" id="QKC75851.1"/>
    </source>
</evidence>
<accession>A0A6M7UF36</accession>
<gene>
    <name evidence="1" type="ORF">EB233_10100</name>
</gene>
<evidence type="ECO:0000313" key="2">
    <source>
        <dbReference type="Proteomes" id="UP000503339"/>
    </source>
</evidence>
<dbReference type="KEGG" id="merd:EB233_10100"/>
<sequence length="127" mass="13594">MGVRFAIALGALLIFGSHSYATEFGLMGEGTSTCAEILQLHPAFGNDGGAVVLAWAQGYMSGMNMDRVVNKAHKIAQGQPIKSLGDVTIQGQMAFLLNYCENHPLAHFTLAVQELYVALPDVKALKN</sequence>
<dbReference type="AlphaFoldDB" id="A0A6M7UF36"/>
<protein>
    <submittedName>
        <fullName evidence="1">Uncharacterized protein</fullName>
    </submittedName>
</protein>
<reference evidence="1 2" key="1">
    <citation type="submission" date="2018-10" db="EMBL/GenBank/DDBJ databases">
        <authorList>
            <person name="Perry B.J."/>
            <person name="Sullivan J.T."/>
            <person name="Murphy R.J.T."/>
            <person name="Ramsay J.P."/>
            <person name="Ronson C.W."/>
        </authorList>
    </citation>
    <scope>NUCLEOTIDE SEQUENCE [LARGE SCALE GENOMIC DNA]</scope>
    <source>
        <strain evidence="1 2">NZP2014</strain>
    </source>
</reference>
<proteinExistence type="predicted"/>
<keyword evidence="2" id="KW-1185">Reference proteome</keyword>